<keyword evidence="1" id="KW-0732">Signal</keyword>
<evidence type="ECO:0000313" key="3">
    <source>
        <dbReference type="Proteomes" id="UP000566985"/>
    </source>
</evidence>
<dbReference type="EMBL" id="JABWPM010000025">
    <property type="protein sequence ID" value="NUY98403.1"/>
    <property type="molecule type" value="Genomic_DNA"/>
</dbReference>
<reference evidence="2 3" key="1">
    <citation type="submission" date="2020-05" db="EMBL/GenBank/DDBJ databases">
        <title>Whole Genome Sequences of Enterobacteriales Associated with the International Space Station.</title>
        <authorList>
            <person name="Bharadwaj A."/>
            <person name="Daudu R."/>
            <person name="Singh N."/>
            <person name="Wood J."/>
            <person name="Debieu M."/>
            <person name="Mason C."/>
            <person name="Wang C."/>
            <person name="Venkateswaran K."/>
        </authorList>
    </citation>
    <scope>NUCLEOTIDE SEQUENCE [LARGE SCALE GENOMIC DNA]</scope>
    <source>
        <strain evidence="2 3">IF5SW-B1</strain>
    </source>
</reference>
<organism evidence="2 3">
    <name type="scientific">Pantoea brenneri</name>
    <dbReference type="NCBI Taxonomy" id="472694"/>
    <lineage>
        <taxon>Bacteria</taxon>
        <taxon>Pseudomonadati</taxon>
        <taxon>Pseudomonadota</taxon>
        <taxon>Gammaproteobacteria</taxon>
        <taxon>Enterobacterales</taxon>
        <taxon>Erwiniaceae</taxon>
        <taxon>Pantoea</taxon>
    </lineage>
</organism>
<dbReference type="Proteomes" id="UP000566985">
    <property type="component" value="Unassembled WGS sequence"/>
</dbReference>
<feature type="signal peptide" evidence="1">
    <location>
        <begin position="1"/>
        <end position="23"/>
    </location>
</feature>
<dbReference type="AlphaFoldDB" id="A0A7Y6TTQ1"/>
<gene>
    <name evidence="2" type="ORF">HU668_18260</name>
</gene>
<dbReference type="GeneID" id="57347072"/>
<evidence type="ECO:0000256" key="1">
    <source>
        <dbReference type="SAM" id="SignalP"/>
    </source>
</evidence>
<comment type="caution">
    <text evidence="2">The sequence shown here is derived from an EMBL/GenBank/DDBJ whole genome shotgun (WGS) entry which is preliminary data.</text>
</comment>
<evidence type="ECO:0008006" key="4">
    <source>
        <dbReference type="Google" id="ProtNLM"/>
    </source>
</evidence>
<dbReference type="PROSITE" id="PS51257">
    <property type="entry name" value="PROKAR_LIPOPROTEIN"/>
    <property type="match status" value="1"/>
</dbReference>
<sequence length="108" mass="11908">MCKSLPYILTLCVALTLLGIVTACTPKTVSLQTQSIAPTIQCKEAEPDEVLLPYPGIEDTRDPDLLLAHIRALNLWAIDTSGKFRAERVMRAGTRNCLNTLRTRGLIN</sequence>
<feature type="chain" id="PRO_5031399871" description="Lipoprotein" evidence="1">
    <location>
        <begin position="24"/>
        <end position="108"/>
    </location>
</feature>
<dbReference type="RefSeq" id="WP_164092216.1">
    <property type="nucleotide sequence ID" value="NZ_JABWPE010000025.1"/>
</dbReference>
<name>A0A7Y6TTQ1_9GAMM</name>
<proteinExistence type="predicted"/>
<accession>A0A7Y6TTQ1</accession>
<protein>
    <recommendedName>
        <fullName evidence="4">Lipoprotein</fullName>
    </recommendedName>
</protein>
<evidence type="ECO:0000313" key="2">
    <source>
        <dbReference type="EMBL" id="NUY98403.1"/>
    </source>
</evidence>